<dbReference type="AlphaFoldDB" id="A0A0C2WHY4"/>
<proteinExistence type="predicted"/>
<name>A0A0C2WHY4_AMAMK</name>
<organism evidence="1 2">
    <name type="scientific">Amanita muscaria (strain Koide BX008)</name>
    <dbReference type="NCBI Taxonomy" id="946122"/>
    <lineage>
        <taxon>Eukaryota</taxon>
        <taxon>Fungi</taxon>
        <taxon>Dikarya</taxon>
        <taxon>Basidiomycota</taxon>
        <taxon>Agaricomycotina</taxon>
        <taxon>Agaricomycetes</taxon>
        <taxon>Agaricomycetidae</taxon>
        <taxon>Agaricales</taxon>
        <taxon>Pluteineae</taxon>
        <taxon>Amanitaceae</taxon>
        <taxon>Amanita</taxon>
    </lineage>
</organism>
<evidence type="ECO:0000313" key="1">
    <source>
        <dbReference type="EMBL" id="KIL56261.1"/>
    </source>
</evidence>
<keyword evidence="2" id="KW-1185">Reference proteome</keyword>
<dbReference type="Proteomes" id="UP000054549">
    <property type="component" value="Unassembled WGS sequence"/>
</dbReference>
<protein>
    <submittedName>
        <fullName evidence="1">Uncharacterized protein</fullName>
    </submittedName>
</protein>
<dbReference type="EMBL" id="KN818435">
    <property type="protein sequence ID" value="KIL56261.1"/>
    <property type="molecule type" value="Genomic_DNA"/>
</dbReference>
<sequence length="103" mass="10877">MVGNISGGGTEAIQTNTCCGRSFPGVSICAQCPTANPGPVSRSYSRHRMFSAESEVHSSRGSMVTGSARSFALVIPSRPASRLIICCVCSVRSLSMIHEEHSM</sequence>
<gene>
    <name evidence="1" type="ORF">M378DRAFT_531871</name>
</gene>
<evidence type="ECO:0000313" key="2">
    <source>
        <dbReference type="Proteomes" id="UP000054549"/>
    </source>
</evidence>
<dbReference type="HOGENOM" id="CLU_2263064_0_0_1"/>
<dbReference type="InParanoid" id="A0A0C2WHY4"/>
<accession>A0A0C2WHY4</accession>
<reference evidence="1 2" key="1">
    <citation type="submission" date="2014-04" db="EMBL/GenBank/DDBJ databases">
        <title>Evolutionary Origins and Diversification of the Mycorrhizal Mutualists.</title>
        <authorList>
            <consortium name="DOE Joint Genome Institute"/>
            <consortium name="Mycorrhizal Genomics Consortium"/>
            <person name="Kohler A."/>
            <person name="Kuo A."/>
            <person name="Nagy L.G."/>
            <person name="Floudas D."/>
            <person name="Copeland A."/>
            <person name="Barry K.W."/>
            <person name="Cichocki N."/>
            <person name="Veneault-Fourrey C."/>
            <person name="LaButti K."/>
            <person name="Lindquist E.A."/>
            <person name="Lipzen A."/>
            <person name="Lundell T."/>
            <person name="Morin E."/>
            <person name="Murat C."/>
            <person name="Riley R."/>
            <person name="Ohm R."/>
            <person name="Sun H."/>
            <person name="Tunlid A."/>
            <person name="Henrissat B."/>
            <person name="Grigoriev I.V."/>
            <person name="Hibbett D.S."/>
            <person name="Martin F."/>
        </authorList>
    </citation>
    <scope>NUCLEOTIDE SEQUENCE [LARGE SCALE GENOMIC DNA]</scope>
    <source>
        <strain evidence="1 2">Koide BX008</strain>
    </source>
</reference>